<dbReference type="PROSITE" id="PS00108">
    <property type="entry name" value="PROTEIN_KINASE_ST"/>
    <property type="match status" value="1"/>
</dbReference>
<reference evidence="10" key="1">
    <citation type="journal article" date="2019" name="Int. J. Syst. Evol. Microbiol.">
        <title>The Global Catalogue of Microorganisms (GCM) 10K type strain sequencing project: providing services to taxonomists for standard genome sequencing and annotation.</title>
        <authorList>
            <consortium name="The Broad Institute Genomics Platform"/>
            <consortium name="The Broad Institute Genome Sequencing Center for Infectious Disease"/>
            <person name="Wu L."/>
            <person name="Ma J."/>
        </authorList>
    </citation>
    <scope>NUCLEOTIDE SEQUENCE [LARGE SCALE GENOMIC DNA]</scope>
    <source>
        <strain evidence="10">CCUG 30340</strain>
    </source>
</reference>
<keyword evidence="1" id="KW-0808">Transferase</keyword>
<dbReference type="PANTHER" id="PTHR43289:SF34">
    <property type="entry name" value="SERINE_THREONINE-PROTEIN KINASE YBDM-RELATED"/>
    <property type="match status" value="1"/>
</dbReference>
<feature type="domain" description="Protein kinase" evidence="8">
    <location>
        <begin position="83"/>
        <end position="460"/>
    </location>
</feature>
<dbReference type="EMBL" id="JBHSHD010000007">
    <property type="protein sequence ID" value="MFC4820258.1"/>
    <property type="molecule type" value="Genomic_DNA"/>
</dbReference>
<keyword evidence="3 9" id="KW-0418">Kinase</keyword>
<dbReference type="SMART" id="SM00220">
    <property type="entry name" value="S_TKc"/>
    <property type="match status" value="1"/>
</dbReference>
<dbReference type="InterPro" id="IPR000719">
    <property type="entry name" value="Prot_kinase_dom"/>
</dbReference>
<protein>
    <submittedName>
        <fullName evidence="9">Protein kinase</fullName>
    </submittedName>
</protein>
<sequence>MAIDAERYSRLRDLHDAVVDLEPAARAHALAHLGADAGLAAQVLALCAAGDRDRSGALTAARDGLLDGASAMRPAVGEIFGAWRIVEEIGHGGMGRVYRVERGDGSYEQTAALKFIKGLAGKAAIANFMRERQLLADLSHPNIARLLDGGTGANGQPYLVMEYVAGLPIDEHCRRHRPGLNATLDLFVAACAAVSHAHRQLIVHCDLKPSNILVDAQGRPMLLDFGIAQLAERLADDAAHDPGGASAGYTPGYASPEQRRGERVGVASDVYSLGVVLREMLEAANVRAGPELAAVVAMATRADPAARYASVDALREDLARLRAHRPVRALPAAAGYRLARFARRHWLALSVAGAVVLLTASFTWRLAGESRRALAAEQAALAERDRARQAESQARASEAAARETSLFLTSVFEGANPDAGSGNVSIATLLDQALQRIERDLGDDPATRAQMSAALAKVLFVIGQHERARALYDKAIALERTQNRPLVLAQMLIDDAEASLRYSDRVRLSDYAREALRLLERHAEPDSPVRVKLTLSAAKVLGVDEPDAAADLFERMLPSMRRLEPDGMALSLSLSDYGWLERTRGNYAHAVALLQESIALRARVAGDGNEEYAQDLEILANTLTLARRFDEAEPLFLRAQELHRRTGHMDGRSGAWSLDQYATLLYEAGRSLQALPLYDEVFSIAARKVSADDDSQLVWRHNLAKNAAMAGDAERAGRAIAEALAGARRTGAADYLLARFLRTQGYILGLTGCTDETGSALGAAEAIYAARHKPEDADLNATQVERALWLATCGQPDAALAALEQAAPYRGALRPLPSWQFAQAQALAHLQRNGDAAALAEVQQAEALAATTFAAGDPRIALATLPRAQWLQAHGRRDEAAALAAAILAGVDGRLVPHSPLLARIRALREPR</sequence>
<dbReference type="Proteomes" id="UP001595886">
    <property type="component" value="Unassembled WGS sequence"/>
</dbReference>
<dbReference type="SUPFAM" id="SSF48452">
    <property type="entry name" value="TPR-like"/>
    <property type="match status" value="2"/>
</dbReference>
<evidence type="ECO:0000256" key="3">
    <source>
        <dbReference type="ARBA" id="ARBA00022777"/>
    </source>
</evidence>
<dbReference type="RefSeq" id="WP_380020097.1">
    <property type="nucleotide sequence ID" value="NZ_JBHSHD010000007.1"/>
</dbReference>
<accession>A0ABV9QU17</accession>
<dbReference type="SUPFAM" id="SSF56112">
    <property type="entry name" value="Protein kinase-like (PK-like)"/>
    <property type="match status" value="1"/>
</dbReference>
<keyword evidence="4 5" id="KW-0067">ATP-binding</keyword>
<dbReference type="SMART" id="SM00028">
    <property type="entry name" value="TPR"/>
    <property type="match status" value="3"/>
</dbReference>
<dbReference type="Gene3D" id="1.25.40.10">
    <property type="entry name" value="Tetratricopeptide repeat domain"/>
    <property type="match status" value="1"/>
</dbReference>
<dbReference type="CDD" id="cd14014">
    <property type="entry name" value="STKc_PknB_like"/>
    <property type="match status" value="1"/>
</dbReference>
<dbReference type="InterPro" id="IPR017441">
    <property type="entry name" value="Protein_kinase_ATP_BS"/>
</dbReference>
<dbReference type="PROSITE" id="PS50011">
    <property type="entry name" value="PROTEIN_KINASE_DOM"/>
    <property type="match status" value="1"/>
</dbReference>
<keyword evidence="7" id="KW-1133">Transmembrane helix</keyword>
<name>A0ABV9QU17_9GAMM</name>
<keyword evidence="7" id="KW-0812">Transmembrane</keyword>
<keyword evidence="7" id="KW-0472">Membrane</keyword>
<feature type="region of interest" description="Disordered" evidence="6">
    <location>
        <begin position="241"/>
        <end position="261"/>
    </location>
</feature>
<dbReference type="GO" id="GO:0016301">
    <property type="term" value="F:kinase activity"/>
    <property type="evidence" value="ECO:0007669"/>
    <property type="project" value="UniProtKB-KW"/>
</dbReference>
<evidence type="ECO:0000256" key="1">
    <source>
        <dbReference type="ARBA" id="ARBA00022679"/>
    </source>
</evidence>
<dbReference type="Pfam" id="PF13424">
    <property type="entry name" value="TPR_12"/>
    <property type="match status" value="1"/>
</dbReference>
<feature type="transmembrane region" description="Helical" evidence="7">
    <location>
        <begin position="346"/>
        <end position="364"/>
    </location>
</feature>
<proteinExistence type="predicted"/>
<dbReference type="InterPro" id="IPR011009">
    <property type="entry name" value="Kinase-like_dom_sf"/>
</dbReference>
<evidence type="ECO:0000256" key="5">
    <source>
        <dbReference type="PROSITE-ProRule" id="PRU10141"/>
    </source>
</evidence>
<keyword evidence="2 5" id="KW-0547">Nucleotide-binding</keyword>
<gene>
    <name evidence="9" type="ORF">ACFO6Q_07975</name>
</gene>
<evidence type="ECO:0000256" key="7">
    <source>
        <dbReference type="SAM" id="Phobius"/>
    </source>
</evidence>
<evidence type="ECO:0000256" key="4">
    <source>
        <dbReference type="ARBA" id="ARBA00022840"/>
    </source>
</evidence>
<dbReference type="PANTHER" id="PTHR43289">
    <property type="entry name" value="MITOGEN-ACTIVATED PROTEIN KINASE KINASE KINASE 20-RELATED"/>
    <property type="match status" value="1"/>
</dbReference>
<dbReference type="Pfam" id="PF00069">
    <property type="entry name" value="Pkinase"/>
    <property type="match status" value="1"/>
</dbReference>
<dbReference type="Gene3D" id="3.30.200.20">
    <property type="entry name" value="Phosphorylase Kinase, domain 1"/>
    <property type="match status" value="1"/>
</dbReference>
<evidence type="ECO:0000259" key="8">
    <source>
        <dbReference type="PROSITE" id="PS50011"/>
    </source>
</evidence>
<dbReference type="InterPro" id="IPR019734">
    <property type="entry name" value="TPR_rpt"/>
</dbReference>
<feature type="binding site" evidence="5">
    <location>
        <position position="122"/>
    </location>
    <ligand>
        <name>ATP</name>
        <dbReference type="ChEBI" id="CHEBI:30616"/>
    </ligand>
</feature>
<dbReference type="InterPro" id="IPR008271">
    <property type="entry name" value="Ser/Thr_kinase_AS"/>
</dbReference>
<keyword evidence="10" id="KW-1185">Reference proteome</keyword>
<evidence type="ECO:0000313" key="9">
    <source>
        <dbReference type="EMBL" id="MFC4820258.1"/>
    </source>
</evidence>
<comment type="caution">
    <text evidence="9">The sequence shown here is derived from an EMBL/GenBank/DDBJ whole genome shotgun (WGS) entry which is preliminary data.</text>
</comment>
<dbReference type="PROSITE" id="PS00107">
    <property type="entry name" value="PROTEIN_KINASE_ATP"/>
    <property type="match status" value="1"/>
</dbReference>
<dbReference type="Gene3D" id="1.10.510.10">
    <property type="entry name" value="Transferase(Phosphotransferase) domain 1"/>
    <property type="match status" value="1"/>
</dbReference>
<evidence type="ECO:0000313" key="10">
    <source>
        <dbReference type="Proteomes" id="UP001595886"/>
    </source>
</evidence>
<evidence type="ECO:0000256" key="2">
    <source>
        <dbReference type="ARBA" id="ARBA00022741"/>
    </source>
</evidence>
<dbReference type="InterPro" id="IPR011990">
    <property type="entry name" value="TPR-like_helical_dom_sf"/>
</dbReference>
<evidence type="ECO:0000256" key="6">
    <source>
        <dbReference type="SAM" id="MobiDB-lite"/>
    </source>
</evidence>
<organism evidence="9 10">
    <name type="scientific">Dokdonella ginsengisoli</name>
    <dbReference type="NCBI Taxonomy" id="363846"/>
    <lineage>
        <taxon>Bacteria</taxon>
        <taxon>Pseudomonadati</taxon>
        <taxon>Pseudomonadota</taxon>
        <taxon>Gammaproteobacteria</taxon>
        <taxon>Lysobacterales</taxon>
        <taxon>Rhodanobacteraceae</taxon>
        <taxon>Dokdonella</taxon>
    </lineage>
</organism>